<proteinExistence type="predicted"/>
<protein>
    <submittedName>
        <fullName evidence="2">Uncharacterized protein</fullName>
    </submittedName>
</protein>
<dbReference type="AlphaFoldDB" id="A0ABD0N7Z6"/>
<evidence type="ECO:0000256" key="1">
    <source>
        <dbReference type="SAM" id="MobiDB-lite"/>
    </source>
</evidence>
<feature type="non-terminal residue" evidence="2">
    <location>
        <position position="160"/>
    </location>
</feature>
<feature type="region of interest" description="Disordered" evidence="1">
    <location>
        <begin position="1"/>
        <end position="43"/>
    </location>
</feature>
<evidence type="ECO:0000313" key="2">
    <source>
        <dbReference type="EMBL" id="KAL0158210.1"/>
    </source>
</evidence>
<keyword evidence="3" id="KW-1185">Reference proteome</keyword>
<dbReference type="EMBL" id="JAMKFB020000023">
    <property type="protein sequence ID" value="KAL0158210.1"/>
    <property type="molecule type" value="Genomic_DNA"/>
</dbReference>
<sequence>MKVHKGSSRSHHEQRNATKRHGKNKWRKKIHNLDSALLNTSPGTAKLGQQIAKLEKPTLKRLKKSYTKPIPKNSCAEEKKVKATSETFAHVHTNGGTELDDSSKSLDSQEWSEYANSVLQNGMESSTVPKTDEMEEGGIQFHAHFDHTHNHAVLVLKQGQ</sequence>
<feature type="compositionally biased region" description="Basic residues" evidence="1">
    <location>
        <begin position="17"/>
        <end position="30"/>
    </location>
</feature>
<accession>A0ABD0N7Z6</accession>
<name>A0ABD0N7Z6_CIRMR</name>
<evidence type="ECO:0000313" key="3">
    <source>
        <dbReference type="Proteomes" id="UP001529510"/>
    </source>
</evidence>
<gene>
    <name evidence="2" type="ORF">M9458_046286</name>
</gene>
<organism evidence="2 3">
    <name type="scientific">Cirrhinus mrigala</name>
    <name type="common">Mrigala</name>
    <dbReference type="NCBI Taxonomy" id="683832"/>
    <lineage>
        <taxon>Eukaryota</taxon>
        <taxon>Metazoa</taxon>
        <taxon>Chordata</taxon>
        <taxon>Craniata</taxon>
        <taxon>Vertebrata</taxon>
        <taxon>Euteleostomi</taxon>
        <taxon>Actinopterygii</taxon>
        <taxon>Neopterygii</taxon>
        <taxon>Teleostei</taxon>
        <taxon>Ostariophysi</taxon>
        <taxon>Cypriniformes</taxon>
        <taxon>Cyprinidae</taxon>
        <taxon>Labeoninae</taxon>
        <taxon>Labeonini</taxon>
        <taxon>Cirrhinus</taxon>
    </lineage>
</organism>
<reference evidence="2 3" key="1">
    <citation type="submission" date="2024-05" db="EMBL/GenBank/DDBJ databases">
        <title>Genome sequencing and assembly of Indian major carp, Cirrhinus mrigala (Hamilton, 1822).</title>
        <authorList>
            <person name="Mohindra V."/>
            <person name="Chowdhury L.M."/>
            <person name="Lal K."/>
            <person name="Jena J.K."/>
        </authorList>
    </citation>
    <scope>NUCLEOTIDE SEQUENCE [LARGE SCALE GENOMIC DNA]</scope>
    <source>
        <strain evidence="2">CM1030</strain>
        <tissue evidence="2">Blood</tissue>
    </source>
</reference>
<comment type="caution">
    <text evidence="2">The sequence shown here is derived from an EMBL/GenBank/DDBJ whole genome shotgun (WGS) entry which is preliminary data.</text>
</comment>
<dbReference type="Proteomes" id="UP001529510">
    <property type="component" value="Unassembled WGS sequence"/>
</dbReference>